<reference evidence="2 3" key="1">
    <citation type="journal article" date="2018" name="Nat. Ecol. Evol.">
        <title>Pezizomycetes genomes reveal the molecular basis of ectomycorrhizal truffle lifestyle.</title>
        <authorList>
            <person name="Murat C."/>
            <person name="Payen T."/>
            <person name="Noel B."/>
            <person name="Kuo A."/>
            <person name="Morin E."/>
            <person name="Chen J."/>
            <person name="Kohler A."/>
            <person name="Krizsan K."/>
            <person name="Balestrini R."/>
            <person name="Da Silva C."/>
            <person name="Montanini B."/>
            <person name="Hainaut M."/>
            <person name="Levati E."/>
            <person name="Barry K.W."/>
            <person name="Belfiori B."/>
            <person name="Cichocki N."/>
            <person name="Clum A."/>
            <person name="Dockter R.B."/>
            <person name="Fauchery L."/>
            <person name="Guy J."/>
            <person name="Iotti M."/>
            <person name="Le Tacon F."/>
            <person name="Lindquist E.A."/>
            <person name="Lipzen A."/>
            <person name="Malagnac F."/>
            <person name="Mello A."/>
            <person name="Molinier V."/>
            <person name="Miyauchi S."/>
            <person name="Poulain J."/>
            <person name="Riccioni C."/>
            <person name="Rubini A."/>
            <person name="Sitrit Y."/>
            <person name="Splivallo R."/>
            <person name="Traeger S."/>
            <person name="Wang M."/>
            <person name="Zifcakova L."/>
            <person name="Wipf D."/>
            <person name="Zambonelli A."/>
            <person name="Paolocci F."/>
            <person name="Nowrousian M."/>
            <person name="Ottonello S."/>
            <person name="Baldrian P."/>
            <person name="Spatafora J.W."/>
            <person name="Henrissat B."/>
            <person name="Nagy L.G."/>
            <person name="Aury J.M."/>
            <person name="Wincker P."/>
            <person name="Grigoriev I.V."/>
            <person name="Bonfante P."/>
            <person name="Martin F.M."/>
        </authorList>
    </citation>
    <scope>NUCLEOTIDE SEQUENCE [LARGE SCALE GENOMIC DNA]</scope>
    <source>
        <strain evidence="2 3">RN42</strain>
    </source>
</reference>
<keyword evidence="3" id="KW-1185">Reference proteome</keyword>
<feature type="region of interest" description="Disordered" evidence="1">
    <location>
        <begin position="1"/>
        <end position="215"/>
    </location>
</feature>
<dbReference type="AlphaFoldDB" id="A0A3N4HMM5"/>
<feature type="compositionally biased region" description="Polar residues" evidence="1">
    <location>
        <begin position="1"/>
        <end position="21"/>
    </location>
</feature>
<dbReference type="Proteomes" id="UP000275078">
    <property type="component" value="Unassembled WGS sequence"/>
</dbReference>
<evidence type="ECO:0000313" key="2">
    <source>
        <dbReference type="EMBL" id="RPA73110.1"/>
    </source>
</evidence>
<proteinExistence type="predicted"/>
<gene>
    <name evidence="2" type="ORF">BJ508DRAFT_314102</name>
</gene>
<name>A0A3N4HMM5_ASCIM</name>
<organism evidence="2 3">
    <name type="scientific">Ascobolus immersus RN42</name>
    <dbReference type="NCBI Taxonomy" id="1160509"/>
    <lineage>
        <taxon>Eukaryota</taxon>
        <taxon>Fungi</taxon>
        <taxon>Dikarya</taxon>
        <taxon>Ascomycota</taxon>
        <taxon>Pezizomycotina</taxon>
        <taxon>Pezizomycetes</taxon>
        <taxon>Pezizales</taxon>
        <taxon>Ascobolaceae</taxon>
        <taxon>Ascobolus</taxon>
    </lineage>
</organism>
<protein>
    <submittedName>
        <fullName evidence="2">Uncharacterized protein</fullName>
    </submittedName>
</protein>
<accession>A0A3N4HMM5</accession>
<feature type="compositionally biased region" description="Low complexity" evidence="1">
    <location>
        <begin position="88"/>
        <end position="99"/>
    </location>
</feature>
<dbReference type="EMBL" id="ML119833">
    <property type="protein sequence ID" value="RPA73110.1"/>
    <property type="molecule type" value="Genomic_DNA"/>
</dbReference>
<evidence type="ECO:0000313" key="3">
    <source>
        <dbReference type="Proteomes" id="UP000275078"/>
    </source>
</evidence>
<evidence type="ECO:0000256" key="1">
    <source>
        <dbReference type="SAM" id="MobiDB-lite"/>
    </source>
</evidence>
<sequence length="454" mass="51445">MAESPEQSGFLQNQSPSSPFDINNYELTEEDMMREGFNPKATDASKFTSPWVDGKLDPDLCRINSSSPESGPDLLELQQAGMEGSSGGQQPQSQPGTTSECTESQLSAFRHSQRQDRRDEFGEFDDIGHVTTRPQYQLKYRVGSQAARAQEGTGSVNDRRSFSPDDAEVSAAQQLVREARNDKTTFATSNPPLDARRQQSRPDVPEQTNPETEGSRPAFFAFFERLLGQIVQDDSRLNSYTPCAVVRCDFTSRPDMSHKDHLRSRLREGNFFCLWEDPSTGNPCLYHYKRLYALKQHQSDFAGKHLADTPVWELWKCSNTKTCNRLELCSELELLRHLEAQALDKTVMVLYCLLPISVKTSSNPDNTDAPLERICGMHWSSSFRNKSQTLASLDNHKHKPGLHLSQNPVGEAARFRVGQEIDYIRWRIEKILQPAEPAGEERHILMHDATEFEE</sequence>